<evidence type="ECO:0000256" key="4">
    <source>
        <dbReference type="ARBA" id="ARBA00022827"/>
    </source>
</evidence>
<sequence length="368" mass="43651">MRVKNLIVGAGLSGAIIARRLAEEKNEASLVIDKRAHLGGNVYDYKKDNITVHKYGPHIFHTDIKEVWDFLSRFTKWHLYMHRVRAVIDGKEVNIPFNLDSLHKVFPKFLARKLEEKLLANFAFNTKIPILELKKLEDKDLNFLATYIYEKVFLGYTVKQWGLKPEELDFSVSARVPVYISRDDRYFQDKYQGIPKDGYTKMLQNILKHPLIKVELNTDFKDIKDKIEYEKLYYTGAIDEFFEYKFGKLPYRSLDIVFESLDTDDFIQSVSQMNYPENYDFTRIVEYKHFLNESSNKSILSYEFSCDFKEGKNERYYPVPNEENEALYQSYLKEAKELKNVHFLGRLGDYKYYDMDKTAKRALEFQLI</sequence>
<dbReference type="GO" id="GO:0005829">
    <property type="term" value="C:cytosol"/>
    <property type="evidence" value="ECO:0007669"/>
    <property type="project" value="TreeGrafter"/>
</dbReference>
<keyword evidence="8" id="KW-1185">Reference proteome</keyword>
<dbReference type="EMBL" id="CP022347">
    <property type="protein sequence ID" value="ASQ29961.1"/>
    <property type="molecule type" value="Genomic_DNA"/>
</dbReference>
<protein>
    <submittedName>
        <fullName evidence="7">UDP-galactopyranose mutase</fullName>
    </submittedName>
</protein>
<organism evidence="7 8">
    <name type="scientific">Campylobacter avium LMG 24591</name>
    <dbReference type="NCBI Taxonomy" id="522484"/>
    <lineage>
        <taxon>Bacteria</taxon>
        <taxon>Pseudomonadati</taxon>
        <taxon>Campylobacterota</taxon>
        <taxon>Epsilonproteobacteria</taxon>
        <taxon>Campylobacterales</taxon>
        <taxon>Campylobacteraceae</taxon>
        <taxon>Campylobacter</taxon>
    </lineage>
</organism>
<dbReference type="Proteomes" id="UP000201169">
    <property type="component" value="Chromosome"/>
</dbReference>
<accession>A0A222MVX1</accession>
<dbReference type="PANTHER" id="PTHR21197:SF0">
    <property type="entry name" value="UDP-GALACTOPYRANOSE MUTASE"/>
    <property type="match status" value="1"/>
</dbReference>
<dbReference type="SUPFAM" id="SSF54373">
    <property type="entry name" value="FAD-linked reductases, C-terminal domain"/>
    <property type="match status" value="1"/>
</dbReference>
<dbReference type="Gene3D" id="3.40.50.720">
    <property type="entry name" value="NAD(P)-binding Rossmann-like Domain"/>
    <property type="match status" value="3"/>
</dbReference>
<dbReference type="KEGG" id="cavi:CAV_0290"/>
<comment type="cofactor">
    <cofactor evidence="1">
        <name>FAD</name>
        <dbReference type="ChEBI" id="CHEBI:57692"/>
    </cofactor>
</comment>
<dbReference type="SUPFAM" id="SSF51971">
    <property type="entry name" value="Nucleotide-binding domain"/>
    <property type="match status" value="1"/>
</dbReference>
<keyword evidence="5" id="KW-0413">Isomerase</keyword>
<keyword evidence="4" id="KW-0274">FAD</keyword>
<dbReference type="AlphaFoldDB" id="A0A222MVX1"/>
<evidence type="ECO:0000256" key="3">
    <source>
        <dbReference type="ARBA" id="ARBA00022630"/>
    </source>
</evidence>
<feature type="domain" description="UDP-galactopyranose mutase C-terminal" evidence="6">
    <location>
        <begin position="151"/>
        <end position="352"/>
    </location>
</feature>
<keyword evidence="3" id="KW-0285">Flavoprotein</keyword>
<dbReference type="OrthoDB" id="9769600at2"/>
<evidence type="ECO:0000256" key="1">
    <source>
        <dbReference type="ARBA" id="ARBA00001974"/>
    </source>
</evidence>
<dbReference type="GO" id="GO:0008767">
    <property type="term" value="F:UDP-galactopyranose mutase activity"/>
    <property type="evidence" value="ECO:0007669"/>
    <property type="project" value="InterPro"/>
</dbReference>
<evidence type="ECO:0000256" key="5">
    <source>
        <dbReference type="ARBA" id="ARBA00023235"/>
    </source>
</evidence>
<comment type="similarity">
    <text evidence="2">Belongs to the UDP-galactopyranose/dTDP-fucopyranose mutase family.</text>
</comment>
<evidence type="ECO:0000313" key="8">
    <source>
        <dbReference type="Proteomes" id="UP000201169"/>
    </source>
</evidence>
<evidence type="ECO:0000313" key="7">
    <source>
        <dbReference type="EMBL" id="ASQ29961.1"/>
    </source>
</evidence>
<dbReference type="Pfam" id="PF03275">
    <property type="entry name" value="GLF"/>
    <property type="match status" value="1"/>
</dbReference>
<dbReference type="Pfam" id="PF13450">
    <property type="entry name" value="NAD_binding_8"/>
    <property type="match status" value="1"/>
</dbReference>
<dbReference type="InterPro" id="IPR015899">
    <property type="entry name" value="UDP-GalPyranose_mutase_C"/>
</dbReference>
<evidence type="ECO:0000259" key="6">
    <source>
        <dbReference type="Pfam" id="PF03275"/>
    </source>
</evidence>
<reference evidence="7 8" key="1">
    <citation type="submission" date="2017-07" db="EMBL/GenBank/DDBJ databases">
        <title>Analysis of two Campylobacter avium genomes and identification of a novel hippuricase gene.</title>
        <authorList>
            <person name="Miller W.G."/>
            <person name="Chapman M.H."/>
            <person name="Yee E."/>
            <person name="Revez J."/>
            <person name="Bono J.L."/>
            <person name="Rossi M."/>
        </authorList>
    </citation>
    <scope>NUCLEOTIDE SEQUENCE [LARGE SCALE GENOMIC DNA]</scope>
    <source>
        <strain evidence="7 8">LMG 24591</strain>
    </source>
</reference>
<dbReference type="NCBIfam" id="TIGR00031">
    <property type="entry name" value="UDP-GALP_mutase"/>
    <property type="match status" value="1"/>
</dbReference>
<dbReference type="InterPro" id="IPR004379">
    <property type="entry name" value="UDP-GALP_mutase"/>
</dbReference>
<dbReference type="RefSeq" id="WP_094324750.1">
    <property type="nucleotide sequence ID" value="NZ_CP022347.1"/>
</dbReference>
<dbReference type="PANTHER" id="PTHR21197">
    <property type="entry name" value="UDP-GALACTOPYRANOSE MUTASE"/>
    <property type="match status" value="1"/>
</dbReference>
<name>A0A222MVX1_9BACT</name>
<dbReference type="GO" id="GO:0050660">
    <property type="term" value="F:flavin adenine dinucleotide binding"/>
    <property type="evidence" value="ECO:0007669"/>
    <property type="project" value="TreeGrafter"/>
</dbReference>
<gene>
    <name evidence="7" type="ORF">CAV_0290</name>
</gene>
<proteinExistence type="inferred from homology"/>
<evidence type="ECO:0000256" key="2">
    <source>
        <dbReference type="ARBA" id="ARBA00009321"/>
    </source>
</evidence>